<reference evidence="11 12" key="1">
    <citation type="journal article" date="2015" name="Genome Announc.">
        <title>Expanding the biotechnology potential of lactobacilli through comparative genomics of 213 strains and associated genera.</title>
        <authorList>
            <person name="Sun Z."/>
            <person name="Harris H.M."/>
            <person name="McCann A."/>
            <person name="Guo C."/>
            <person name="Argimon S."/>
            <person name="Zhang W."/>
            <person name="Yang X."/>
            <person name="Jeffery I.B."/>
            <person name="Cooney J.C."/>
            <person name="Kagawa T.F."/>
            <person name="Liu W."/>
            <person name="Song Y."/>
            <person name="Salvetti E."/>
            <person name="Wrobel A."/>
            <person name="Rasinkangas P."/>
            <person name="Parkhill J."/>
            <person name="Rea M.C."/>
            <person name="O'Sullivan O."/>
            <person name="Ritari J."/>
            <person name="Douillard F.P."/>
            <person name="Paul Ross R."/>
            <person name="Yang R."/>
            <person name="Briner A.E."/>
            <person name="Felis G.E."/>
            <person name="de Vos W.M."/>
            <person name="Barrangou R."/>
            <person name="Klaenhammer T.R."/>
            <person name="Caufield P.W."/>
            <person name="Cui Y."/>
            <person name="Zhang H."/>
            <person name="O'Toole P.W."/>
        </authorList>
    </citation>
    <scope>NUCLEOTIDE SEQUENCE [LARGE SCALE GENOMIC DNA]</scope>
    <source>
        <strain evidence="11 12">DSM 20003</strain>
    </source>
</reference>
<keyword evidence="12" id="KW-1185">Reference proteome</keyword>
<dbReference type="EMBL" id="AZDA01000117">
    <property type="protein sequence ID" value="KRK33362.1"/>
    <property type="molecule type" value="Genomic_DNA"/>
</dbReference>
<evidence type="ECO:0000256" key="2">
    <source>
        <dbReference type="ARBA" id="ARBA00012220"/>
    </source>
</evidence>
<dbReference type="AlphaFoldDB" id="A0A0R1GPQ5"/>
<protein>
    <recommendedName>
        <fullName evidence="2 9">Glutamate--cysteine ligase</fullName>
        <ecNumber evidence="2 9">6.3.2.2</ecNumber>
    </recommendedName>
</protein>
<comment type="similarity">
    <text evidence="8">Belongs to the glutamate--cysteine ligase type 1 family.</text>
</comment>
<accession>A0A0R1GPQ5</accession>
<evidence type="ECO:0000256" key="1">
    <source>
        <dbReference type="ARBA" id="ARBA00005006"/>
    </source>
</evidence>
<evidence type="ECO:0000313" key="11">
    <source>
        <dbReference type="EMBL" id="KRK33362.1"/>
    </source>
</evidence>
<dbReference type="InterPro" id="IPR014746">
    <property type="entry name" value="Gln_synth/guanido_kin_cat_dom"/>
</dbReference>
<dbReference type="EC" id="6.3.2.2" evidence="2 9"/>
<evidence type="ECO:0000259" key="10">
    <source>
        <dbReference type="Pfam" id="PF04262"/>
    </source>
</evidence>
<dbReference type="GO" id="GO:0046872">
    <property type="term" value="F:metal ion binding"/>
    <property type="evidence" value="ECO:0007669"/>
    <property type="project" value="TreeGrafter"/>
</dbReference>
<gene>
    <name evidence="11" type="ORF">FC07_GL001291</name>
</gene>
<keyword evidence="4 8" id="KW-0317">Glutathione biosynthesis</keyword>
<dbReference type="STRING" id="1423726.FC07_GL001291"/>
<dbReference type="InterPro" id="IPR007370">
    <property type="entry name" value="Glu_cys_ligase"/>
</dbReference>
<dbReference type="OrthoDB" id="9803907at2"/>
<dbReference type="GO" id="GO:0005829">
    <property type="term" value="C:cytosol"/>
    <property type="evidence" value="ECO:0007669"/>
    <property type="project" value="TreeGrafter"/>
</dbReference>
<keyword evidence="5" id="KW-0547">Nucleotide-binding</keyword>
<dbReference type="Gene3D" id="3.30.590.20">
    <property type="match status" value="1"/>
</dbReference>
<dbReference type="GO" id="GO:0005524">
    <property type="term" value="F:ATP binding"/>
    <property type="evidence" value="ECO:0007669"/>
    <property type="project" value="UniProtKB-KW"/>
</dbReference>
<dbReference type="PANTHER" id="PTHR38761">
    <property type="entry name" value="GLUTAMATE--CYSTEINE LIGASE"/>
    <property type="match status" value="1"/>
</dbReference>
<evidence type="ECO:0000256" key="9">
    <source>
        <dbReference type="RuleBase" id="RU004391"/>
    </source>
</evidence>
<feature type="domain" description="Glutamate--cysteine ligase" evidence="10">
    <location>
        <begin position="260"/>
        <end position="324"/>
    </location>
</feature>
<sequence>MFDTVGQVIFDQEIIARSSDFTMGIEVEMHRIDEHGRLSHQPYPVQLGDQNKNQFIKNDFVQTQSEVITPPVAHSVAAMNYLMALNNTLRQALQPDEMLWPLSMPPALPKDKTQIPIADVEPAKLAYFQKWVAQHGYVHGLPTGAHLNISIDQHVFDLVYPKVKDHFASRTAVENAIYLKVAQQFVRYRWILIYLFGASPIAEANYFEPDDPDQPHRPVRSLRNSHYGFDSHFTGNYTSVDQYVQTILAGVKAGKLLAPMEFHGSVRLKGTGDFEKMPETGVDYLELRFLDLDPTTSVGVRTEAVRFIRLMMSYFMLTPGIPTAQVADKLAEADRRCDQIALESPFEQTAYHDEAQAFLDKLQLFGDQIQWGPEYQEVMDTMQDRLDHPGKTPAAFLAEQVREGSLTDFALRVAERYQKHALRNIRPFKGFADKPTLDEGELRQNLFKGNWEPRN</sequence>
<dbReference type="PANTHER" id="PTHR38761:SF1">
    <property type="entry name" value="GLUTAMATE--CYSTEINE LIGASE"/>
    <property type="match status" value="1"/>
</dbReference>
<name>A0A0R1GPQ5_9LACO</name>
<comment type="pathway">
    <text evidence="1 9">Sulfur metabolism; glutathione biosynthesis; glutathione from L-cysteine and L-glutamate: step 1/2.</text>
</comment>
<evidence type="ECO:0000256" key="3">
    <source>
        <dbReference type="ARBA" id="ARBA00022598"/>
    </source>
</evidence>
<dbReference type="PATRIC" id="fig|1423726.3.peg.1338"/>
<dbReference type="InterPro" id="IPR006334">
    <property type="entry name" value="Glut_cys_ligase"/>
</dbReference>
<comment type="caution">
    <text evidence="11">The sequence shown here is derived from an EMBL/GenBank/DDBJ whole genome shotgun (WGS) entry which is preliminary data.</text>
</comment>
<keyword evidence="3 8" id="KW-0436">Ligase</keyword>
<organism evidence="11 12">
    <name type="scientific">Loigolactobacillus bifermentans DSM 20003</name>
    <dbReference type="NCBI Taxonomy" id="1423726"/>
    <lineage>
        <taxon>Bacteria</taxon>
        <taxon>Bacillati</taxon>
        <taxon>Bacillota</taxon>
        <taxon>Bacilli</taxon>
        <taxon>Lactobacillales</taxon>
        <taxon>Lactobacillaceae</taxon>
        <taxon>Loigolactobacillus</taxon>
    </lineage>
</organism>
<evidence type="ECO:0000256" key="5">
    <source>
        <dbReference type="ARBA" id="ARBA00022741"/>
    </source>
</evidence>
<keyword evidence="6" id="KW-0067">ATP-binding</keyword>
<evidence type="ECO:0000313" key="12">
    <source>
        <dbReference type="Proteomes" id="UP000051461"/>
    </source>
</evidence>
<evidence type="ECO:0000256" key="7">
    <source>
        <dbReference type="ARBA" id="ARBA00048819"/>
    </source>
</evidence>
<comment type="catalytic activity">
    <reaction evidence="7 9">
        <text>L-cysteine + L-glutamate + ATP = gamma-L-glutamyl-L-cysteine + ADP + phosphate + H(+)</text>
        <dbReference type="Rhea" id="RHEA:13285"/>
        <dbReference type="ChEBI" id="CHEBI:15378"/>
        <dbReference type="ChEBI" id="CHEBI:29985"/>
        <dbReference type="ChEBI" id="CHEBI:30616"/>
        <dbReference type="ChEBI" id="CHEBI:35235"/>
        <dbReference type="ChEBI" id="CHEBI:43474"/>
        <dbReference type="ChEBI" id="CHEBI:58173"/>
        <dbReference type="ChEBI" id="CHEBI:456216"/>
        <dbReference type="EC" id="6.3.2.2"/>
    </reaction>
</comment>
<dbReference type="GO" id="GO:0004357">
    <property type="term" value="F:glutamate-cysteine ligase activity"/>
    <property type="evidence" value="ECO:0007669"/>
    <property type="project" value="UniProtKB-EC"/>
</dbReference>
<dbReference type="RefSeq" id="WP_057905455.1">
    <property type="nucleotide sequence ID" value="NZ_AZDA01000117.1"/>
</dbReference>
<dbReference type="Proteomes" id="UP000051461">
    <property type="component" value="Unassembled WGS sequence"/>
</dbReference>
<feature type="domain" description="Glutamate--cysteine ligase" evidence="10">
    <location>
        <begin position="19"/>
        <end position="252"/>
    </location>
</feature>
<evidence type="ECO:0000256" key="4">
    <source>
        <dbReference type="ARBA" id="ARBA00022684"/>
    </source>
</evidence>
<dbReference type="SUPFAM" id="SSF55931">
    <property type="entry name" value="Glutamine synthetase/guanido kinase"/>
    <property type="match status" value="1"/>
</dbReference>
<dbReference type="GO" id="GO:0006750">
    <property type="term" value="P:glutathione biosynthetic process"/>
    <property type="evidence" value="ECO:0007669"/>
    <property type="project" value="UniProtKB-UniPathway"/>
</dbReference>
<evidence type="ECO:0000256" key="8">
    <source>
        <dbReference type="RuleBase" id="RU003544"/>
    </source>
</evidence>
<evidence type="ECO:0000256" key="6">
    <source>
        <dbReference type="ARBA" id="ARBA00022840"/>
    </source>
</evidence>
<dbReference type="UniPathway" id="UPA00142">
    <property type="reaction ID" value="UER00209"/>
</dbReference>
<dbReference type="Pfam" id="PF04262">
    <property type="entry name" value="Glu_cys_ligase"/>
    <property type="match status" value="2"/>
</dbReference>
<proteinExistence type="inferred from homology"/>